<feature type="region of interest" description="Disordered" evidence="1">
    <location>
        <begin position="1"/>
        <end position="20"/>
    </location>
</feature>
<keyword evidence="3" id="KW-1185">Reference proteome</keyword>
<dbReference type="Proteomes" id="UP000222542">
    <property type="component" value="Unassembled WGS sequence"/>
</dbReference>
<protein>
    <submittedName>
        <fullName evidence="2">Uncharacterized protein</fullName>
    </submittedName>
</protein>
<comment type="caution">
    <text evidence="2">The sequence shown here is derived from an EMBL/GenBank/DDBJ whole genome shotgun (WGS) entry which is preliminary data.</text>
</comment>
<dbReference type="AlphaFoldDB" id="A0A2G2ZE89"/>
<feature type="region of interest" description="Disordered" evidence="1">
    <location>
        <begin position="131"/>
        <end position="163"/>
    </location>
</feature>
<proteinExistence type="predicted"/>
<organism evidence="2 3">
    <name type="scientific">Capsicum annuum</name>
    <name type="common">Capsicum pepper</name>
    <dbReference type="NCBI Taxonomy" id="4072"/>
    <lineage>
        <taxon>Eukaryota</taxon>
        <taxon>Viridiplantae</taxon>
        <taxon>Streptophyta</taxon>
        <taxon>Embryophyta</taxon>
        <taxon>Tracheophyta</taxon>
        <taxon>Spermatophyta</taxon>
        <taxon>Magnoliopsida</taxon>
        <taxon>eudicotyledons</taxon>
        <taxon>Gunneridae</taxon>
        <taxon>Pentapetalae</taxon>
        <taxon>asterids</taxon>
        <taxon>lamiids</taxon>
        <taxon>Solanales</taxon>
        <taxon>Solanaceae</taxon>
        <taxon>Solanoideae</taxon>
        <taxon>Capsiceae</taxon>
        <taxon>Capsicum</taxon>
    </lineage>
</organism>
<name>A0A2G2ZE89_CAPAN</name>
<gene>
    <name evidence="2" type="ORF">T459_18354</name>
</gene>
<evidence type="ECO:0000313" key="2">
    <source>
        <dbReference type="EMBL" id="PHT80302.1"/>
    </source>
</evidence>
<evidence type="ECO:0000256" key="1">
    <source>
        <dbReference type="SAM" id="MobiDB-lite"/>
    </source>
</evidence>
<reference evidence="2 3" key="2">
    <citation type="journal article" date="2017" name="Genome Biol.">
        <title>New reference genome sequences of hot pepper reveal the massive evolution of plant disease-resistance genes by retroduplication.</title>
        <authorList>
            <person name="Kim S."/>
            <person name="Park J."/>
            <person name="Yeom S.I."/>
            <person name="Kim Y.M."/>
            <person name="Seo E."/>
            <person name="Kim K.T."/>
            <person name="Kim M.S."/>
            <person name="Lee J.M."/>
            <person name="Cheong K."/>
            <person name="Shin H.S."/>
            <person name="Kim S.B."/>
            <person name="Han K."/>
            <person name="Lee J."/>
            <person name="Park M."/>
            <person name="Lee H.A."/>
            <person name="Lee H.Y."/>
            <person name="Lee Y."/>
            <person name="Oh S."/>
            <person name="Lee J.H."/>
            <person name="Choi E."/>
            <person name="Choi E."/>
            <person name="Lee S.E."/>
            <person name="Jeon J."/>
            <person name="Kim H."/>
            <person name="Choi G."/>
            <person name="Song H."/>
            <person name="Lee J."/>
            <person name="Lee S.C."/>
            <person name="Kwon J.K."/>
            <person name="Lee H.Y."/>
            <person name="Koo N."/>
            <person name="Hong Y."/>
            <person name="Kim R.W."/>
            <person name="Kang W.H."/>
            <person name="Huh J.H."/>
            <person name="Kang B.C."/>
            <person name="Yang T.J."/>
            <person name="Lee Y.H."/>
            <person name="Bennetzen J.L."/>
            <person name="Choi D."/>
        </authorList>
    </citation>
    <scope>NUCLEOTIDE SEQUENCE [LARGE SCALE GENOMIC DNA]</scope>
    <source>
        <strain evidence="3">cv. CM334</strain>
    </source>
</reference>
<evidence type="ECO:0000313" key="3">
    <source>
        <dbReference type="Proteomes" id="UP000222542"/>
    </source>
</evidence>
<dbReference type="Gramene" id="PHT80302">
    <property type="protein sequence ID" value="PHT80302"/>
    <property type="gene ID" value="T459_18354"/>
</dbReference>
<sequence>MEKKSSMDVKPCSHHHHRRHHHHHYHILNNFPLHSYMLQQGNKHVPACPLFTPSLQQSTAALLPDDLDVQISEPTVSYTDSRFCLEAKSFLRAEGLSEAVSLPYNGRVKVTTLKMKRSLFLSLQMNGEISLPNLKPKGDKQKSLPKRKGRVRSQMGGTHQHWRTDHVVKNESAICP</sequence>
<dbReference type="EMBL" id="AYRZ02000006">
    <property type="protein sequence ID" value="PHT80302.1"/>
    <property type="molecule type" value="Genomic_DNA"/>
</dbReference>
<reference evidence="2 3" key="1">
    <citation type="journal article" date="2014" name="Nat. Genet.">
        <title>Genome sequence of the hot pepper provides insights into the evolution of pungency in Capsicum species.</title>
        <authorList>
            <person name="Kim S."/>
            <person name="Park M."/>
            <person name="Yeom S.I."/>
            <person name="Kim Y.M."/>
            <person name="Lee J.M."/>
            <person name="Lee H.A."/>
            <person name="Seo E."/>
            <person name="Choi J."/>
            <person name="Cheong K."/>
            <person name="Kim K.T."/>
            <person name="Jung K."/>
            <person name="Lee G.W."/>
            <person name="Oh S.K."/>
            <person name="Bae C."/>
            <person name="Kim S.B."/>
            <person name="Lee H.Y."/>
            <person name="Kim S.Y."/>
            <person name="Kim M.S."/>
            <person name="Kang B.C."/>
            <person name="Jo Y.D."/>
            <person name="Yang H.B."/>
            <person name="Jeong H.J."/>
            <person name="Kang W.H."/>
            <person name="Kwon J.K."/>
            <person name="Shin C."/>
            <person name="Lim J.Y."/>
            <person name="Park J.H."/>
            <person name="Huh J.H."/>
            <person name="Kim J.S."/>
            <person name="Kim B.D."/>
            <person name="Cohen O."/>
            <person name="Paran I."/>
            <person name="Suh M.C."/>
            <person name="Lee S.B."/>
            <person name="Kim Y.K."/>
            <person name="Shin Y."/>
            <person name="Noh S.J."/>
            <person name="Park J."/>
            <person name="Seo Y.S."/>
            <person name="Kwon S.Y."/>
            <person name="Kim H.A."/>
            <person name="Park J.M."/>
            <person name="Kim H.J."/>
            <person name="Choi S.B."/>
            <person name="Bosland P.W."/>
            <person name="Reeves G."/>
            <person name="Jo S.H."/>
            <person name="Lee B.W."/>
            <person name="Cho H.T."/>
            <person name="Choi H.S."/>
            <person name="Lee M.S."/>
            <person name="Yu Y."/>
            <person name="Do Choi Y."/>
            <person name="Park B.S."/>
            <person name="van Deynze A."/>
            <person name="Ashrafi H."/>
            <person name="Hill T."/>
            <person name="Kim W.T."/>
            <person name="Pai H.S."/>
            <person name="Ahn H.K."/>
            <person name="Yeam I."/>
            <person name="Giovannoni J.J."/>
            <person name="Rose J.K."/>
            <person name="Sorensen I."/>
            <person name="Lee S.J."/>
            <person name="Kim R.W."/>
            <person name="Choi I.Y."/>
            <person name="Choi B.S."/>
            <person name="Lim J.S."/>
            <person name="Lee Y.H."/>
            <person name="Choi D."/>
        </authorList>
    </citation>
    <scope>NUCLEOTIDE SEQUENCE [LARGE SCALE GENOMIC DNA]</scope>
    <source>
        <strain evidence="3">cv. CM334</strain>
    </source>
</reference>
<accession>A0A2G2ZE89</accession>